<accession>A0A7V2SJ35</accession>
<dbReference type="InterPro" id="IPR035931">
    <property type="entry name" value="YlxR-like_sf"/>
</dbReference>
<protein>
    <submittedName>
        <fullName evidence="2">DUF448 domain-containing protein</fullName>
    </submittedName>
</protein>
<evidence type="ECO:0000259" key="1">
    <source>
        <dbReference type="Pfam" id="PF04296"/>
    </source>
</evidence>
<dbReference type="PANTHER" id="PTHR34215:SF1">
    <property type="entry name" value="YLXR DOMAIN-CONTAINING PROTEIN"/>
    <property type="match status" value="1"/>
</dbReference>
<dbReference type="Pfam" id="PF04296">
    <property type="entry name" value="YlxR"/>
    <property type="match status" value="1"/>
</dbReference>
<dbReference type="PANTHER" id="PTHR34215">
    <property type="entry name" value="BLL0784 PROTEIN"/>
    <property type="match status" value="1"/>
</dbReference>
<dbReference type="Proteomes" id="UP000885722">
    <property type="component" value="Unassembled WGS sequence"/>
</dbReference>
<dbReference type="SUPFAM" id="SSF64376">
    <property type="entry name" value="YlxR-like"/>
    <property type="match status" value="1"/>
</dbReference>
<dbReference type="AlphaFoldDB" id="A0A7V2SJ35"/>
<sequence>MPVKKYPIRMCIACRNREPQHTLIRIQFEGGRVIPYRGQGRSSYICRSCSQNTKRIKQLSKRFRIEEEAFVKLLKECYTDG</sequence>
<reference evidence="2" key="1">
    <citation type="journal article" date="2020" name="mSystems">
        <title>Genome- and Community-Level Interaction Insights into Carbon Utilization and Element Cycling Functions of Hydrothermarchaeota in Hydrothermal Sediment.</title>
        <authorList>
            <person name="Zhou Z."/>
            <person name="Liu Y."/>
            <person name="Xu W."/>
            <person name="Pan J."/>
            <person name="Luo Z.H."/>
            <person name="Li M."/>
        </authorList>
    </citation>
    <scope>NUCLEOTIDE SEQUENCE [LARGE SCALE GENOMIC DNA]</scope>
    <source>
        <strain evidence="2">HyVt-513</strain>
    </source>
</reference>
<proteinExistence type="predicted"/>
<evidence type="ECO:0000313" key="2">
    <source>
        <dbReference type="EMBL" id="HFC03906.1"/>
    </source>
</evidence>
<feature type="domain" description="YlxR" evidence="1">
    <location>
        <begin position="9"/>
        <end position="69"/>
    </location>
</feature>
<organism evidence="2">
    <name type="scientific">Nitratifractor salsuginis</name>
    <dbReference type="NCBI Taxonomy" id="269261"/>
    <lineage>
        <taxon>Bacteria</taxon>
        <taxon>Pseudomonadati</taxon>
        <taxon>Campylobacterota</taxon>
        <taxon>Epsilonproteobacteria</taxon>
        <taxon>Campylobacterales</taxon>
        <taxon>Sulfurovaceae</taxon>
        <taxon>Nitratifractor</taxon>
    </lineage>
</organism>
<dbReference type="Gene3D" id="3.30.1230.10">
    <property type="entry name" value="YlxR-like"/>
    <property type="match status" value="1"/>
</dbReference>
<gene>
    <name evidence="2" type="ORF">ENJ74_03435</name>
</gene>
<dbReference type="InterPro" id="IPR037465">
    <property type="entry name" value="YlxR"/>
</dbReference>
<dbReference type="EMBL" id="DRNO01000232">
    <property type="protein sequence ID" value="HFC03906.1"/>
    <property type="molecule type" value="Genomic_DNA"/>
</dbReference>
<name>A0A7V2SJ35_9BACT</name>
<comment type="caution">
    <text evidence="2">The sequence shown here is derived from an EMBL/GenBank/DDBJ whole genome shotgun (WGS) entry which is preliminary data.</text>
</comment>
<dbReference type="InterPro" id="IPR007393">
    <property type="entry name" value="YlxR_dom"/>
</dbReference>